<evidence type="ECO:0000259" key="15">
    <source>
        <dbReference type="Pfam" id="PF07715"/>
    </source>
</evidence>
<keyword evidence="9 10" id="KW-0998">Cell outer membrane</keyword>
<feature type="short sequence motif" description="TonB box" evidence="11">
    <location>
        <begin position="32"/>
        <end position="38"/>
    </location>
</feature>
<keyword evidence="8 10" id="KW-0472">Membrane</keyword>
<keyword evidence="17" id="KW-1185">Reference proteome</keyword>
<feature type="signal peptide" evidence="13">
    <location>
        <begin position="1"/>
        <end position="24"/>
    </location>
</feature>
<evidence type="ECO:0000256" key="10">
    <source>
        <dbReference type="PROSITE-ProRule" id="PRU01360"/>
    </source>
</evidence>
<evidence type="ECO:0000256" key="2">
    <source>
        <dbReference type="ARBA" id="ARBA00022448"/>
    </source>
</evidence>
<evidence type="ECO:0000256" key="8">
    <source>
        <dbReference type="ARBA" id="ARBA00023136"/>
    </source>
</evidence>
<dbReference type="PROSITE" id="PS52016">
    <property type="entry name" value="TONB_DEPENDENT_REC_3"/>
    <property type="match status" value="1"/>
</dbReference>
<name>A0ABN1I5D3_9GAMM</name>
<keyword evidence="2 10" id="KW-0813">Transport</keyword>
<dbReference type="Proteomes" id="UP001499915">
    <property type="component" value="Unassembled WGS sequence"/>
</dbReference>
<dbReference type="CDD" id="cd01347">
    <property type="entry name" value="ligand_gated_channel"/>
    <property type="match status" value="1"/>
</dbReference>
<dbReference type="PANTHER" id="PTHR30069">
    <property type="entry name" value="TONB-DEPENDENT OUTER MEMBRANE RECEPTOR"/>
    <property type="match status" value="1"/>
</dbReference>
<evidence type="ECO:0000313" key="16">
    <source>
        <dbReference type="EMBL" id="GAA0689839.1"/>
    </source>
</evidence>
<dbReference type="Pfam" id="PF07715">
    <property type="entry name" value="Plug"/>
    <property type="match status" value="1"/>
</dbReference>
<reference evidence="16 17" key="1">
    <citation type="journal article" date="2019" name="Int. J. Syst. Evol. Microbiol.">
        <title>The Global Catalogue of Microorganisms (GCM) 10K type strain sequencing project: providing services to taxonomists for standard genome sequencing and annotation.</title>
        <authorList>
            <consortium name="The Broad Institute Genomics Platform"/>
            <consortium name="The Broad Institute Genome Sequencing Center for Infectious Disease"/>
            <person name="Wu L."/>
            <person name="Ma J."/>
        </authorList>
    </citation>
    <scope>NUCLEOTIDE SEQUENCE [LARGE SCALE GENOMIC DNA]</scope>
    <source>
        <strain evidence="16 17">JCM 15134</strain>
    </source>
</reference>
<comment type="caution">
    <text evidence="16">The sequence shown here is derived from an EMBL/GenBank/DDBJ whole genome shotgun (WGS) entry which is preliminary data.</text>
</comment>
<evidence type="ECO:0000259" key="14">
    <source>
        <dbReference type="Pfam" id="PF00593"/>
    </source>
</evidence>
<dbReference type="Gene3D" id="2.170.130.10">
    <property type="entry name" value="TonB-dependent receptor, plug domain"/>
    <property type="match status" value="1"/>
</dbReference>
<feature type="domain" description="TonB-dependent receptor plug" evidence="15">
    <location>
        <begin position="44"/>
        <end position="157"/>
    </location>
</feature>
<dbReference type="InterPro" id="IPR010916">
    <property type="entry name" value="TonB_box_CS"/>
</dbReference>
<dbReference type="RefSeq" id="WP_343804610.1">
    <property type="nucleotide sequence ID" value="NZ_BAAAET010000002.1"/>
</dbReference>
<keyword evidence="7 11" id="KW-0798">TonB box</keyword>
<comment type="subcellular location">
    <subcellularLocation>
        <location evidence="1 10">Cell outer membrane</location>
        <topology evidence="1 10">Multi-pass membrane protein</topology>
    </subcellularLocation>
</comment>
<dbReference type="Pfam" id="PF00593">
    <property type="entry name" value="TonB_dep_Rec_b-barrel"/>
    <property type="match status" value="1"/>
</dbReference>
<dbReference type="PROSITE" id="PS00430">
    <property type="entry name" value="TONB_DEPENDENT_REC_1"/>
    <property type="match status" value="1"/>
</dbReference>
<gene>
    <name evidence="16" type="ORF">GCM10009104_15460</name>
</gene>
<keyword evidence="3 10" id="KW-1134">Transmembrane beta strand</keyword>
<feature type="chain" id="PRO_5045822456" evidence="13">
    <location>
        <begin position="25"/>
        <end position="760"/>
    </location>
</feature>
<evidence type="ECO:0000256" key="13">
    <source>
        <dbReference type="SAM" id="SignalP"/>
    </source>
</evidence>
<protein>
    <submittedName>
        <fullName evidence="16">TonB-dependent receptor</fullName>
    </submittedName>
</protein>
<keyword evidence="6" id="KW-0406">Ion transport</keyword>
<evidence type="ECO:0000256" key="1">
    <source>
        <dbReference type="ARBA" id="ARBA00004571"/>
    </source>
</evidence>
<evidence type="ECO:0000256" key="9">
    <source>
        <dbReference type="ARBA" id="ARBA00023237"/>
    </source>
</evidence>
<evidence type="ECO:0000256" key="12">
    <source>
        <dbReference type="RuleBase" id="RU003357"/>
    </source>
</evidence>
<evidence type="ECO:0000256" key="6">
    <source>
        <dbReference type="ARBA" id="ARBA00023065"/>
    </source>
</evidence>
<feature type="domain" description="TonB-dependent receptor-like beta-barrel" evidence="14">
    <location>
        <begin position="275"/>
        <end position="714"/>
    </location>
</feature>
<dbReference type="InterPro" id="IPR012910">
    <property type="entry name" value="Plug_dom"/>
</dbReference>
<evidence type="ECO:0000256" key="5">
    <source>
        <dbReference type="ARBA" id="ARBA00022729"/>
    </source>
</evidence>
<evidence type="ECO:0000256" key="4">
    <source>
        <dbReference type="ARBA" id="ARBA00022692"/>
    </source>
</evidence>
<evidence type="ECO:0000256" key="7">
    <source>
        <dbReference type="ARBA" id="ARBA00023077"/>
    </source>
</evidence>
<dbReference type="Gene3D" id="2.40.170.20">
    <property type="entry name" value="TonB-dependent receptor, beta-barrel domain"/>
    <property type="match status" value="1"/>
</dbReference>
<accession>A0ABN1I5D3</accession>
<keyword evidence="5 13" id="KW-0732">Signal</keyword>
<evidence type="ECO:0000256" key="11">
    <source>
        <dbReference type="PROSITE-ProRule" id="PRU10143"/>
    </source>
</evidence>
<proteinExistence type="inferred from homology"/>
<dbReference type="InterPro" id="IPR037066">
    <property type="entry name" value="Plug_dom_sf"/>
</dbReference>
<comment type="similarity">
    <text evidence="10 12">Belongs to the TonB-dependent receptor family.</text>
</comment>
<dbReference type="InterPro" id="IPR000531">
    <property type="entry name" value="Beta-barrel_TonB"/>
</dbReference>
<organism evidence="16 17">
    <name type="scientific">Marinobacterium maritimum</name>
    <dbReference type="NCBI Taxonomy" id="500162"/>
    <lineage>
        <taxon>Bacteria</taxon>
        <taxon>Pseudomonadati</taxon>
        <taxon>Pseudomonadota</taxon>
        <taxon>Gammaproteobacteria</taxon>
        <taxon>Oceanospirillales</taxon>
        <taxon>Oceanospirillaceae</taxon>
        <taxon>Marinobacterium</taxon>
    </lineage>
</organism>
<evidence type="ECO:0000256" key="3">
    <source>
        <dbReference type="ARBA" id="ARBA00022452"/>
    </source>
</evidence>
<sequence length="760" mass="83419">MRISPQRAAAVALTTAIAAANAQANSTINQDTVVVSAAGIEQKLIDAPASITVISQEELKQKPYLTLLDAVREVEGVDVGETTDKTGQGGISIRGMGADYSLILIDGKRQNNIGDIYPNNFGGNQFNHIPPKEMIQRIEIIRGPASTLYGADALGGVINIITKKVGNEWHGSVSHSQTIESNDDFGNDRTTDFSVSGPMIDGVLGLNVRGSLYQRDASTPSFDDITDPNGDLVPRELGYGAGGKTVDNENRNLGLRFDFKPTDNQLLMLDLETSRQEYDNVPVDGANPLGTTDSIDRLPRAGYALEQEFSRDQVSLTHEGDWSFGHSTVSLHHIATSNDGRTLPLTADERLLYAQMVANGATDAEIEAAFLPRQKRTLETRQTTLDVKFDSQIGNHWLVYGGQYVDAEMEDGTFGMNGSGFASGNVQEHKQWSLFAEDNWSITHDLTLTGGVRYDHHNIFGGHVSPRAYANWAISPEWTLKGGVSTGYKAPQASDLYDGITGFGGQGTRPFHGTPDLEPETSVNSELAVYYSHPDGHNFNATLFSNRFKDKIERGAGIYHCDDPAANAGNCADLASEWNQVLGNGYTFSQLVNIDSAQIDGVELAGKLQLTPTLYLRANYTFTDARITSGDNKGEPLSGTAKHMANATLSWQATPTFNTYLTAEMRSKRFTSTPRGWDDSVDYPEYYKDYTIYHLGASYEVTRNLTLNARINNLLDEDFTTYQTVFTTEDGGVTWEPNYIDDYNVKAKSRNYWLSATYSF</sequence>
<dbReference type="PANTHER" id="PTHR30069:SF53">
    <property type="entry name" value="COLICIN I RECEPTOR-RELATED"/>
    <property type="match status" value="1"/>
</dbReference>
<evidence type="ECO:0000313" key="17">
    <source>
        <dbReference type="Proteomes" id="UP001499915"/>
    </source>
</evidence>
<dbReference type="EMBL" id="BAAAET010000002">
    <property type="protein sequence ID" value="GAA0689839.1"/>
    <property type="molecule type" value="Genomic_DNA"/>
</dbReference>
<keyword evidence="16" id="KW-0675">Receptor</keyword>
<keyword evidence="4 10" id="KW-0812">Transmembrane</keyword>
<dbReference type="SUPFAM" id="SSF56935">
    <property type="entry name" value="Porins"/>
    <property type="match status" value="1"/>
</dbReference>
<dbReference type="InterPro" id="IPR036942">
    <property type="entry name" value="Beta-barrel_TonB_sf"/>
</dbReference>
<dbReference type="InterPro" id="IPR039426">
    <property type="entry name" value="TonB-dep_rcpt-like"/>
</dbReference>